<proteinExistence type="predicted"/>
<comment type="caution">
    <text evidence="2">The sequence shown here is derived from an EMBL/GenBank/DDBJ whole genome shotgun (WGS) entry which is preliminary data.</text>
</comment>
<keyword evidence="3" id="KW-1185">Reference proteome</keyword>
<gene>
    <name evidence="2" type="ORF">OPV22_025106</name>
</gene>
<evidence type="ECO:0000256" key="1">
    <source>
        <dbReference type="SAM" id="MobiDB-lite"/>
    </source>
</evidence>
<reference evidence="2 3" key="1">
    <citation type="submission" date="2022-12" db="EMBL/GenBank/DDBJ databases">
        <title>Chromosome-scale assembly of the Ensete ventricosum genome.</title>
        <authorList>
            <person name="Dussert Y."/>
            <person name="Stocks J."/>
            <person name="Wendawek A."/>
            <person name="Woldeyes F."/>
            <person name="Nichols R.A."/>
            <person name="Borrell J.S."/>
        </authorList>
    </citation>
    <scope>NUCLEOTIDE SEQUENCE [LARGE SCALE GENOMIC DNA]</scope>
    <source>
        <strain evidence="3">cv. Maze</strain>
        <tissue evidence="2">Seeds</tissue>
    </source>
</reference>
<sequence>MRILLRRCSRQCEAPDEGFSRRVGPSRTGLFGNRTGDRDQSLPSESIQSPLSVSPFDLRPDHVAIVLREGRSSNGTIRGKEKIEVEIDGGGAAGAAAVSDWGGDYDGRRGAPARVHDVPHQARSFVILDLLQTDVGLKG</sequence>
<feature type="region of interest" description="Disordered" evidence="1">
    <location>
        <begin position="15"/>
        <end position="53"/>
    </location>
</feature>
<name>A0AAV8QCW2_ENSVE</name>
<evidence type="ECO:0000313" key="2">
    <source>
        <dbReference type="EMBL" id="KAJ8470763.1"/>
    </source>
</evidence>
<dbReference type="AlphaFoldDB" id="A0AAV8QCW2"/>
<dbReference type="EMBL" id="JAQQAF010000007">
    <property type="protein sequence ID" value="KAJ8470763.1"/>
    <property type="molecule type" value="Genomic_DNA"/>
</dbReference>
<dbReference type="Proteomes" id="UP001222027">
    <property type="component" value="Unassembled WGS sequence"/>
</dbReference>
<evidence type="ECO:0000313" key="3">
    <source>
        <dbReference type="Proteomes" id="UP001222027"/>
    </source>
</evidence>
<protein>
    <submittedName>
        <fullName evidence="2">Uncharacterized protein</fullName>
    </submittedName>
</protein>
<accession>A0AAV8QCW2</accession>
<organism evidence="2 3">
    <name type="scientific">Ensete ventricosum</name>
    <name type="common">Abyssinian banana</name>
    <name type="synonym">Musa ensete</name>
    <dbReference type="NCBI Taxonomy" id="4639"/>
    <lineage>
        <taxon>Eukaryota</taxon>
        <taxon>Viridiplantae</taxon>
        <taxon>Streptophyta</taxon>
        <taxon>Embryophyta</taxon>
        <taxon>Tracheophyta</taxon>
        <taxon>Spermatophyta</taxon>
        <taxon>Magnoliopsida</taxon>
        <taxon>Liliopsida</taxon>
        <taxon>Zingiberales</taxon>
        <taxon>Musaceae</taxon>
        <taxon>Ensete</taxon>
    </lineage>
</organism>
<feature type="compositionally biased region" description="Polar residues" evidence="1">
    <location>
        <begin position="41"/>
        <end position="52"/>
    </location>
</feature>